<feature type="domain" description="Heterokaryon incompatibility" evidence="1">
    <location>
        <begin position="22"/>
        <end position="105"/>
    </location>
</feature>
<keyword evidence="4" id="KW-1185">Reference proteome</keyword>
<sequence length="240" mass="27514">MRLFHARSLKFQDFNESSLPPYAILSHTWDAPEEVTLQDMTSPYLPSKKGYAKITETCRLALGHSLEYVWIDTCCIDKTSSAELTESINSMFRWYQKARTLQEMLAPLDLQFYNSRWALIGTKEELGKELSKITRIPIEAITAARSLRSFSAAARMSWASERVTTREEDIAYCLLGLFDVHMPLVYGEGNKAFYRLQEEIIKKTFDPSLFAWQPDDETAQTYLSVLATSPADFRNLVDPL</sequence>
<dbReference type="PANTHER" id="PTHR10622:SF10">
    <property type="entry name" value="HET DOMAIN-CONTAINING PROTEIN"/>
    <property type="match status" value="1"/>
</dbReference>
<dbReference type="EMBL" id="JANBVN010000292">
    <property type="protein sequence ID" value="KAJ9129985.1"/>
    <property type="molecule type" value="Genomic_DNA"/>
</dbReference>
<proteinExistence type="predicted"/>
<feature type="domain" description="DUF8212" evidence="2">
    <location>
        <begin position="191"/>
        <end position="214"/>
    </location>
</feature>
<dbReference type="Pfam" id="PF06985">
    <property type="entry name" value="HET"/>
    <property type="match status" value="1"/>
</dbReference>
<evidence type="ECO:0000259" key="2">
    <source>
        <dbReference type="Pfam" id="PF26640"/>
    </source>
</evidence>
<name>A0AA38VIJ7_9PEZI</name>
<dbReference type="PANTHER" id="PTHR10622">
    <property type="entry name" value="HET DOMAIN-CONTAINING PROTEIN"/>
    <property type="match status" value="1"/>
</dbReference>
<reference evidence="3" key="1">
    <citation type="submission" date="2022-07" db="EMBL/GenBank/DDBJ databases">
        <title>Fungi with potential for degradation of polypropylene.</title>
        <authorList>
            <person name="Gostincar C."/>
        </authorList>
    </citation>
    <scope>NUCLEOTIDE SEQUENCE</scope>
    <source>
        <strain evidence="3">EXF-13287</strain>
    </source>
</reference>
<protein>
    <submittedName>
        <fullName evidence="3">HET-domain-containing protein</fullName>
    </submittedName>
</protein>
<dbReference type="InterPro" id="IPR058525">
    <property type="entry name" value="DUF8212"/>
</dbReference>
<dbReference type="Pfam" id="PF26640">
    <property type="entry name" value="DUF8212"/>
    <property type="match status" value="1"/>
</dbReference>
<organism evidence="3 4">
    <name type="scientific">Coniochaeta hoffmannii</name>
    <dbReference type="NCBI Taxonomy" id="91930"/>
    <lineage>
        <taxon>Eukaryota</taxon>
        <taxon>Fungi</taxon>
        <taxon>Dikarya</taxon>
        <taxon>Ascomycota</taxon>
        <taxon>Pezizomycotina</taxon>
        <taxon>Sordariomycetes</taxon>
        <taxon>Sordariomycetidae</taxon>
        <taxon>Coniochaetales</taxon>
        <taxon>Coniochaetaceae</taxon>
        <taxon>Coniochaeta</taxon>
    </lineage>
</organism>
<evidence type="ECO:0000313" key="4">
    <source>
        <dbReference type="Proteomes" id="UP001174691"/>
    </source>
</evidence>
<dbReference type="InterPro" id="IPR010730">
    <property type="entry name" value="HET"/>
</dbReference>
<evidence type="ECO:0000313" key="3">
    <source>
        <dbReference type="EMBL" id="KAJ9129985.1"/>
    </source>
</evidence>
<dbReference type="AlphaFoldDB" id="A0AA38VIJ7"/>
<dbReference type="Proteomes" id="UP001174691">
    <property type="component" value="Unassembled WGS sequence"/>
</dbReference>
<comment type="caution">
    <text evidence="3">The sequence shown here is derived from an EMBL/GenBank/DDBJ whole genome shotgun (WGS) entry which is preliminary data.</text>
</comment>
<gene>
    <name evidence="3" type="ORF">NKR19_g10096</name>
</gene>
<evidence type="ECO:0000259" key="1">
    <source>
        <dbReference type="Pfam" id="PF06985"/>
    </source>
</evidence>
<accession>A0AA38VIJ7</accession>